<organism evidence="3 4">
    <name type="scientific">Portunus trituberculatus</name>
    <name type="common">Swimming crab</name>
    <name type="synonym">Neptunus trituberculatus</name>
    <dbReference type="NCBI Taxonomy" id="210409"/>
    <lineage>
        <taxon>Eukaryota</taxon>
        <taxon>Metazoa</taxon>
        <taxon>Ecdysozoa</taxon>
        <taxon>Arthropoda</taxon>
        <taxon>Crustacea</taxon>
        <taxon>Multicrustacea</taxon>
        <taxon>Malacostraca</taxon>
        <taxon>Eumalacostraca</taxon>
        <taxon>Eucarida</taxon>
        <taxon>Decapoda</taxon>
        <taxon>Pleocyemata</taxon>
        <taxon>Brachyura</taxon>
        <taxon>Eubrachyura</taxon>
        <taxon>Portunoidea</taxon>
        <taxon>Portunidae</taxon>
        <taxon>Portuninae</taxon>
        <taxon>Portunus</taxon>
    </lineage>
</organism>
<gene>
    <name evidence="3" type="primary">Edil3</name>
    <name evidence="3" type="ORF">E2C01_002490</name>
</gene>
<dbReference type="InterPro" id="IPR008979">
    <property type="entry name" value="Galactose-bd-like_sf"/>
</dbReference>
<dbReference type="EMBL" id="VSRR010000090">
    <property type="protein sequence ID" value="MPC09873.1"/>
    <property type="molecule type" value="Genomic_DNA"/>
</dbReference>
<comment type="caution">
    <text evidence="3">The sequence shown here is derived from an EMBL/GenBank/DDBJ whole genome shotgun (WGS) entry which is preliminary data.</text>
</comment>
<dbReference type="Gene3D" id="2.60.120.260">
    <property type="entry name" value="Galactose-binding domain-like"/>
    <property type="match status" value="1"/>
</dbReference>
<dbReference type="PANTHER" id="PTHR24543:SF334">
    <property type="entry name" value="F5_8 TYPE C DOMAIN-CONTAINING PROTEIN"/>
    <property type="match status" value="1"/>
</dbReference>
<accession>A0A5B7CQV8</accession>
<dbReference type="SUPFAM" id="SSF49785">
    <property type="entry name" value="Galactose-binding domain-like"/>
    <property type="match status" value="1"/>
</dbReference>
<dbReference type="Proteomes" id="UP000324222">
    <property type="component" value="Unassembled WGS sequence"/>
</dbReference>
<dbReference type="Pfam" id="PF00754">
    <property type="entry name" value="F5_F8_type_C"/>
    <property type="match status" value="1"/>
</dbReference>
<feature type="compositionally biased region" description="Basic and acidic residues" evidence="1">
    <location>
        <begin position="1"/>
        <end position="10"/>
    </location>
</feature>
<reference evidence="3 4" key="1">
    <citation type="submission" date="2019-05" db="EMBL/GenBank/DDBJ databases">
        <title>Another draft genome of Portunus trituberculatus and its Hox gene families provides insights of decapod evolution.</title>
        <authorList>
            <person name="Jeong J.-H."/>
            <person name="Song I."/>
            <person name="Kim S."/>
            <person name="Choi T."/>
            <person name="Kim D."/>
            <person name="Ryu S."/>
            <person name="Kim W."/>
        </authorList>
    </citation>
    <scope>NUCLEOTIDE SEQUENCE [LARGE SCALE GENOMIC DNA]</scope>
    <source>
        <tissue evidence="3">Muscle</tissue>
    </source>
</reference>
<dbReference type="PANTHER" id="PTHR24543">
    <property type="entry name" value="MULTICOPPER OXIDASE-RELATED"/>
    <property type="match status" value="1"/>
</dbReference>
<evidence type="ECO:0000313" key="3">
    <source>
        <dbReference type="EMBL" id="MPC09873.1"/>
    </source>
</evidence>
<keyword evidence="4" id="KW-1185">Reference proteome</keyword>
<dbReference type="AlphaFoldDB" id="A0A5B7CQV8"/>
<dbReference type="InterPro" id="IPR000421">
    <property type="entry name" value="FA58C"/>
</dbReference>
<feature type="domain" description="F5/8 type C" evidence="2">
    <location>
        <begin position="49"/>
        <end position="143"/>
    </location>
</feature>
<sequence>MEVLGREEHSYNSTRVQDDSPLQLDDADGFLPPIIITEAPLENPSPPGCSHPLGLTTGDVLDWQISASSSYPSTWDAGCQVKYARLHQPNGRAWCAGRKAAGEWVLVDLDRFQVTGLMTQGKGDDEEWVTSFELSYSLDAYHWHYARDIYNNKKRNQSVERWSSRPRLAVPFLLASSPQEEIIAPSKEAQPTLGPWTRFEPVRLETPLTPNHVWFHCTTA</sequence>
<evidence type="ECO:0000259" key="2">
    <source>
        <dbReference type="PROSITE" id="PS50022"/>
    </source>
</evidence>
<proteinExistence type="predicted"/>
<evidence type="ECO:0000256" key="1">
    <source>
        <dbReference type="SAM" id="MobiDB-lite"/>
    </source>
</evidence>
<protein>
    <submittedName>
        <fullName evidence="3">EGF-like repeat and discoidin I-like domain-containing protein 3</fullName>
    </submittedName>
</protein>
<evidence type="ECO:0000313" key="4">
    <source>
        <dbReference type="Proteomes" id="UP000324222"/>
    </source>
</evidence>
<feature type="region of interest" description="Disordered" evidence="1">
    <location>
        <begin position="1"/>
        <end position="23"/>
    </location>
</feature>
<dbReference type="OrthoDB" id="6262482at2759"/>
<dbReference type="PROSITE" id="PS50022">
    <property type="entry name" value="FA58C_3"/>
    <property type="match status" value="1"/>
</dbReference>
<name>A0A5B7CQV8_PORTR</name>